<keyword evidence="10" id="KW-1185">Reference proteome</keyword>
<dbReference type="SMART" id="SM00448">
    <property type="entry name" value="REC"/>
    <property type="match status" value="1"/>
</dbReference>
<dbReference type="PANTHER" id="PTHR48111:SF1">
    <property type="entry name" value="TWO-COMPONENT RESPONSE REGULATOR ORR33"/>
    <property type="match status" value="1"/>
</dbReference>
<evidence type="ECO:0000256" key="2">
    <source>
        <dbReference type="ARBA" id="ARBA00023012"/>
    </source>
</evidence>
<name>A0ABT7LBR1_9BURK</name>
<evidence type="ECO:0000256" key="5">
    <source>
        <dbReference type="ARBA" id="ARBA00023163"/>
    </source>
</evidence>
<evidence type="ECO:0000256" key="3">
    <source>
        <dbReference type="ARBA" id="ARBA00023015"/>
    </source>
</evidence>
<dbReference type="InterPro" id="IPR001789">
    <property type="entry name" value="Sig_transdc_resp-reg_receiver"/>
</dbReference>
<sequence>MSSHSPPALPAPLAVVESARRRGELVLIVDDVPDNLALLHEALEEWGYTVLVALDGAQALRSAEAGQPDIILLDAVMPGMDGFEVARRLKAQVTTQDIPLIFMTGLTETEHLEAALACGACDYVTKPLKPREVLARMQAQLRGAQASRGAGHARRALDAFGYASATVRLPDGRLLWATPLARALMARYDALGADHVAPGLRQWLLLQAQAAVQGQDVHPLHLDTDGQRLTLRVHQCVSDEPAAGAEGTSEWLLVMQERSDAALIQTLVSSFRLTQREAEVLFWVAQGKINRDIADILGASPATVKKHLERIHAKLGVETRTAAAALALGRLRQQHPQAAL</sequence>
<evidence type="ECO:0000256" key="6">
    <source>
        <dbReference type="PROSITE-ProRule" id="PRU00169"/>
    </source>
</evidence>
<proteinExistence type="predicted"/>
<keyword evidence="2" id="KW-0902">Two-component regulatory system</keyword>
<protein>
    <submittedName>
        <fullName evidence="9">Response regulator</fullName>
    </submittedName>
</protein>
<feature type="domain" description="HTH luxR-type" evidence="7">
    <location>
        <begin position="266"/>
        <end position="331"/>
    </location>
</feature>
<dbReference type="Pfam" id="PF00196">
    <property type="entry name" value="GerE"/>
    <property type="match status" value="1"/>
</dbReference>
<keyword evidence="4" id="KW-0238">DNA-binding</keyword>
<dbReference type="EMBL" id="JASVDS010000001">
    <property type="protein sequence ID" value="MDL5030306.1"/>
    <property type="molecule type" value="Genomic_DNA"/>
</dbReference>
<evidence type="ECO:0000313" key="10">
    <source>
        <dbReference type="Proteomes" id="UP001238603"/>
    </source>
</evidence>
<dbReference type="PRINTS" id="PR00038">
    <property type="entry name" value="HTHLUXR"/>
</dbReference>
<dbReference type="InterPro" id="IPR000792">
    <property type="entry name" value="Tscrpt_reg_LuxR_C"/>
</dbReference>
<keyword evidence="3" id="KW-0805">Transcription regulation</keyword>
<dbReference type="Gene3D" id="1.10.10.10">
    <property type="entry name" value="Winged helix-like DNA-binding domain superfamily/Winged helix DNA-binding domain"/>
    <property type="match status" value="1"/>
</dbReference>
<dbReference type="PANTHER" id="PTHR48111">
    <property type="entry name" value="REGULATOR OF RPOS"/>
    <property type="match status" value="1"/>
</dbReference>
<feature type="domain" description="Response regulatory" evidence="8">
    <location>
        <begin position="25"/>
        <end position="141"/>
    </location>
</feature>
<dbReference type="PROSITE" id="PS50043">
    <property type="entry name" value="HTH_LUXR_2"/>
    <property type="match status" value="1"/>
</dbReference>
<dbReference type="InterPro" id="IPR039420">
    <property type="entry name" value="WalR-like"/>
</dbReference>
<reference evidence="9 10" key="1">
    <citation type="submission" date="2023-06" db="EMBL/GenBank/DDBJ databases">
        <title>Pelomonas sp. APW6 16S ribosomal RNA gene genome sequencing and assembly.</title>
        <authorList>
            <person name="Woo H."/>
        </authorList>
    </citation>
    <scope>NUCLEOTIDE SEQUENCE [LARGE SCALE GENOMIC DNA]</scope>
    <source>
        <strain evidence="9 10">APW6</strain>
    </source>
</reference>
<keyword evidence="1 6" id="KW-0597">Phosphoprotein</keyword>
<dbReference type="InterPro" id="IPR036388">
    <property type="entry name" value="WH-like_DNA-bd_sf"/>
</dbReference>
<dbReference type="SMART" id="SM00421">
    <property type="entry name" value="HTH_LUXR"/>
    <property type="match status" value="1"/>
</dbReference>
<dbReference type="InterPro" id="IPR016032">
    <property type="entry name" value="Sig_transdc_resp-reg_C-effctor"/>
</dbReference>
<dbReference type="Proteomes" id="UP001238603">
    <property type="component" value="Unassembled WGS sequence"/>
</dbReference>
<accession>A0ABT7LBR1</accession>
<dbReference type="InterPro" id="IPR011006">
    <property type="entry name" value="CheY-like_superfamily"/>
</dbReference>
<dbReference type="SUPFAM" id="SSF46894">
    <property type="entry name" value="C-terminal effector domain of the bipartite response regulators"/>
    <property type="match status" value="1"/>
</dbReference>
<dbReference type="PROSITE" id="PS50110">
    <property type="entry name" value="RESPONSE_REGULATORY"/>
    <property type="match status" value="1"/>
</dbReference>
<dbReference type="RefSeq" id="WP_285980446.1">
    <property type="nucleotide sequence ID" value="NZ_JASVDS010000001.1"/>
</dbReference>
<evidence type="ECO:0000259" key="8">
    <source>
        <dbReference type="PROSITE" id="PS50110"/>
    </source>
</evidence>
<dbReference type="Gene3D" id="3.40.50.2300">
    <property type="match status" value="1"/>
</dbReference>
<dbReference type="CDD" id="cd06170">
    <property type="entry name" value="LuxR_C_like"/>
    <property type="match status" value="1"/>
</dbReference>
<evidence type="ECO:0000256" key="1">
    <source>
        <dbReference type="ARBA" id="ARBA00022553"/>
    </source>
</evidence>
<dbReference type="CDD" id="cd19920">
    <property type="entry name" value="REC_PA4781-like"/>
    <property type="match status" value="1"/>
</dbReference>
<comment type="caution">
    <text evidence="9">The sequence shown here is derived from an EMBL/GenBank/DDBJ whole genome shotgun (WGS) entry which is preliminary data.</text>
</comment>
<keyword evidence="5" id="KW-0804">Transcription</keyword>
<organism evidence="9 10">
    <name type="scientific">Roseateles subflavus</name>
    <dbReference type="NCBI Taxonomy" id="3053353"/>
    <lineage>
        <taxon>Bacteria</taxon>
        <taxon>Pseudomonadati</taxon>
        <taxon>Pseudomonadota</taxon>
        <taxon>Betaproteobacteria</taxon>
        <taxon>Burkholderiales</taxon>
        <taxon>Sphaerotilaceae</taxon>
        <taxon>Roseateles</taxon>
    </lineage>
</organism>
<evidence type="ECO:0000259" key="7">
    <source>
        <dbReference type="PROSITE" id="PS50043"/>
    </source>
</evidence>
<evidence type="ECO:0000256" key="4">
    <source>
        <dbReference type="ARBA" id="ARBA00023125"/>
    </source>
</evidence>
<feature type="modified residue" description="4-aspartylphosphate" evidence="6">
    <location>
        <position position="74"/>
    </location>
</feature>
<dbReference type="Pfam" id="PF00072">
    <property type="entry name" value="Response_reg"/>
    <property type="match status" value="1"/>
</dbReference>
<evidence type="ECO:0000313" key="9">
    <source>
        <dbReference type="EMBL" id="MDL5030306.1"/>
    </source>
</evidence>
<dbReference type="SUPFAM" id="SSF52172">
    <property type="entry name" value="CheY-like"/>
    <property type="match status" value="1"/>
</dbReference>
<gene>
    <name evidence="9" type="ORF">QRD43_00195</name>
</gene>